<dbReference type="GO" id="GO:0007165">
    <property type="term" value="P:signal transduction"/>
    <property type="evidence" value="ECO:0007669"/>
    <property type="project" value="UniProtKB-KW"/>
</dbReference>
<dbReference type="AlphaFoldDB" id="A0A8F4MZF7"/>
<dbReference type="GO" id="GO:0005549">
    <property type="term" value="F:odorant binding"/>
    <property type="evidence" value="ECO:0007669"/>
    <property type="project" value="InterPro"/>
</dbReference>
<evidence type="ECO:0000256" key="9">
    <source>
        <dbReference type="ARBA" id="ARBA00023224"/>
    </source>
</evidence>
<feature type="transmembrane region" description="Helical" evidence="10">
    <location>
        <begin position="177"/>
        <end position="205"/>
    </location>
</feature>
<feature type="transmembrane region" description="Helical" evidence="10">
    <location>
        <begin position="128"/>
        <end position="150"/>
    </location>
</feature>
<keyword evidence="6 10" id="KW-1133">Transmembrane helix</keyword>
<keyword evidence="2" id="KW-1003">Cell membrane</keyword>
<evidence type="ECO:0000256" key="7">
    <source>
        <dbReference type="ARBA" id="ARBA00023136"/>
    </source>
</evidence>
<keyword evidence="9 10" id="KW-0807">Transducer</keyword>
<comment type="subcellular location">
    <subcellularLocation>
        <location evidence="1 10">Cell membrane</location>
        <topology evidence="1 10">Multi-pass membrane protein</topology>
    </subcellularLocation>
</comment>
<dbReference type="PANTHER" id="PTHR21137:SF35">
    <property type="entry name" value="ODORANT RECEPTOR 19A-RELATED"/>
    <property type="match status" value="1"/>
</dbReference>
<evidence type="ECO:0000256" key="5">
    <source>
        <dbReference type="ARBA" id="ARBA00022725"/>
    </source>
</evidence>
<evidence type="ECO:0000256" key="1">
    <source>
        <dbReference type="ARBA" id="ARBA00004651"/>
    </source>
</evidence>
<evidence type="ECO:0000256" key="6">
    <source>
        <dbReference type="ARBA" id="ARBA00022989"/>
    </source>
</evidence>
<dbReference type="EMBL" id="MW419341">
    <property type="protein sequence ID" value="QXE93206.1"/>
    <property type="molecule type" value="mRNA"/>
</dbReference>
<evidence type="ECO:0000256" key="8">
    <source>
        <dbReference type="ARBA" id="ARBA00023170"/>
    </source>
</evidence>
<evidence type="ECO:0000256" key="2">
    <source>
        <dbReference type="ARBA" id="ARBA00022475"/>
    </source>
</evidence>
<name>A0A8F4MZF7_EUCSC</name>
<dbReference type="GO" id="GO:0004984">
    <property type="term" value="F:olfactory receptor activity"/>
    <property type="evidence" value="ECO:0007669"/>
    <property type="project" value="InterPro"/>
</dbReference>
<keyword evidence="5 10" id="KW-0552">Olfaction</keyword>
<sequence>MLYFTMEVLYRMLFNAPLDADILTIAENMTLLSVQNKLKMSIGVLTGLICVCETAYFFYNVSFHYDVDYIMTFAALTFNNTHAAIIIFHNYSKYSSFKKGVDMIKSHFWTLDESLPESKKEILMDMKIVKVIMVISLILVLGTPVVYIPFQGVRYNETLFVFINFLGHAQVPKPLEYVIICGSVIKLFPQGYFMLSYLFSLCYFINHYRYQVNMVKWVLLNSTKNLSIADDMPQLVESAECQKIIKRRLDKCIRQHVVLSRYAEYLVKHFYYTILWHIFSGISLFTSLLYIFLFHNAANNPVALITNISGAYFAAFLYTAYGQLFQEQTDILLEAAGSSNWHCYNTSNRRSLIIFMLNLKRQYKIVGMGIITLNFEMFIWFSNKVVGLLSVVSLMEE</sequence>
<evidence type="ECO:0000313" key="11">
    <source>
        <dbReference type="EMBL" id="QXE93206.1"/>
    </source>
</evidence>
<comment type="similarity">
    <text evidence="10">Belongs to the insect chemoreceptor superfamily. Heteromeric odorant receptor channel (TC 1.A.69) family.</text>
</comment>
<dbReference type="InterPro" id="IPR004117">
    <property type="entry name" value="7tm6_olfct_rcpt"/>
</dbReference>
<organism evidence="11">
    <name type="scientific">Eucryptorrhynchus scrobiculatus</name>
    <name type="common">Snout weevil</name>
    <name type="synonym">Eucryptorrhynchus chinensis</name>
    <dbReference type="NCBI Taxonomy" id="1552824"/>
    <lineage>
        <taxon>Eukaryota</taxon>
        <taxon>Metazoa</taxon>
        <taxon>Ecdysozoa</taxon>
        <taxon>Arthropoda</taxon>
        <taxon>Hexapoda</taxon>
        <taxon>Insecta</taxon>
        <taxon>Pterygota</taxon>
        <taxon>Neoptera</taxon>
        <taxon>Endopterygota</taxon>
        <taxon>Coleoptera</taxon>
        <taxon>Polyphaga</taxon>
        <taxon>Cucujiformia</taxon>
        <taxon>Curculionidae</taxon>
        <taxon>Cryptorhynchinae</taxon>
        <taxon>Eucryptorrhynchus</taxon>
    </lineage>
</organism>
<dbReference type="Pfam" id="PF02949">
    <property type="entry name" value="7tm_6"/>
    <property type="match status" value="1"/>
</dbReference>
<feature type="transmembrane region" description="Helical" evidence="10">
    <location>
        <begin position="70"/>
        <end position="89"/>
    </location>
</feature>
<dbReference type="PANTHER" id="PTHR21137">
    <property type="entry name" value="ODORANT RECEPTOR"/>
    <property type="match status" value="1"/>
</dbReference>
<keyword evidence="8 10" id="KW-0675">Receptor</keyword>
<evidence type="ECO:0000256" key="3">
    <source>
        <dbReference type="ARBA" id="ARBA00022606"/>
    </source>
</evidence>
<reference evidence="11" key="1">
    <citation type="submission" date="2020-12" db="EMBL/GenBank/DDBJ databases">
        <authorList>
            <person name="Wen X."/>
        </authorList>
    </citation>
    <scope>NUCLEOTIDE SEQUENCE</scope>
</reference>
<keyword evidence="4 10" id="KW-0812">Transmembrane</keyword>
<proteinExistence type="evidence at transcript level"/>
<keyword evidence="7 10" id="KW-0472">Membrane</keyword>
<protein>
    <recommendedName>
        <fullName evidence="10">Odorant receptor</fullName>
    </recommendedName>
</protein>
<keyword evidence="3 10" id="KW-0716">Sensory transduction</keyword>
<evidence type="ECO:0000256" key="4">
    <source>
        <dbReference type="ARBA" id="ARBA00022692"/>
    </source>
</evidence>
<accession>A0A8F4MZF7</accession>
<feature type="transmembrane region" description="Helical" evidence="10">
    <location>
        <begin position="270"/>
        <end position="295"/>
    </location>
</feature>
<dbReference type="GO" id="GO:0005886">
    <property type="term" value="C:plasma membrane"/>
    <property type="evidence" value="ECO:0007669"/>
    <property type="project" value="UniProtKB-SubCell"/>
</dbReference>
<feature type="transmembrane region" description="Helical" evidence="10">
    <location>
        <begin position="38"/>
        <end position="58"/>
    </location>
</feature>
<feature type="transmembrane region" description="Helical" evidence="10">
    <location>
        <begin position="301"/>
        <end position="321"/>
    </location>
</feature>
<feature type="transmembrane region" description="Helical" evidence="10">
    <location>
        <begin position="363"/>
        <end position="381"/>
    </location>
</feature>
<evidence type="ECO:0000256" key="10">
    <source>
        <dbReference type="RuleBase" id="RU351113"/>
    </source>
</evidence>